<feature type="coiled-coil region" evidence="1">
    <location>
        <begin position="3"/>
        <end position="217"/>
    </location>
</feature>
<evidence type="ECO:0000313" key="4">
    <source>
        <dbReference type="Proteomes" id="UP000054937"/>
    </source>
</evidence>
<keyword evidence="1" id="KW-0175">Coiled coil</keyword>
<comment type="caution">
    <text evidence="3">The sequence shown here is derived from an EMBL/GenBank/DDBJ whole genome shotgun (WGS) entry which is preliminary data.</text>
</comment>
<evidence type="ECO:0000256" key="2">
    <source>
        <dbReference type="SAM" id="MobiDB-lite"/>
    </source>
</evidence>
<keyword evidence="4" id="KW-1185">Reference proteome</keyword>
<proteinExistence type="predicted"/>
<feature type="region of interest" description="Disordered" evidence="2">
    <location>
        <begin position="306"/>
        <end position="331"/>
    </location>
</feature>
<organism evidence="3 4">
    <name type="scientific">Pseudocohnilembus persalinus</name>
    <name type="common">Ciliate</name>
    <dbReference type="NCBI Taxonomy" id="266149"/>
    <lineage>
        <taxon>Eukaryota</taxon>
        <taxon>Sar</taxon>
        <taxon>Alveolata</taxon>
        <taxon>Ciliophora</taxon>
        <taxon>Intramacronucleata</taxon>
        <taxon>Oligohymenophorea</taxon>
        <taxon>Scuticociliatia</taxon>
        <taxon>Philasterida</taxon>
        <taxon>Pseudocohnilembidae</taxon>
        <taxon>Pseudocohnilembus</taxon>
    </lineage>
</organism>
<dbReference type="Proteomes" id="UP000054937">
    <property type="component" value="Unassembled WGS sequence"/>
</dbReference>
<evidence type="ECO:0000313" key="3">
    <source>
        <dbReference type="EMBL" id="KRX10948.1"/>
    </source>
</evidence>
<dbReference type="AlphaFoldDB" id="A0A0V0R8X2"/>
<dbReference type="EMBL" id="LDAU01000013">
    <property type="protein sequence ID" value="KRX10948.1"/>
    <property type="molecule type" value="Genomic_DNA"/>
</dbReference>
<protein>
    <submittedName>
        <fullName evidence="3">Uncharacterized protein</fullName>
    </submittedName>
</protein>
<accession>A0A0V0R8X2</accession>
<feature type="coiled-coil region" evidence="1">
    <location>
        <begin position="424"/>
        <end position="493"/>
    </location>
</feature>
<evidence type="ECO:0000256" key="1">
    <source>
        <dbReference type="SAM" id="Coils"/>
    </source>
</evidence>
<dbReference type="InParanoid" id="A0A0V0R8X2"/>
<feature type="compositionally biased region" description="Low complexity" evidence="2">
    <location>
        <begin position="319"/>
        <end position="331"/>
    </location>
</feature>
<reference evidence="3 4" key="1">
    <citation type="journal article" date="2015" name="Sci. Rep.">
        <title>Genome of the facultative scuticociliatosis pathogen Pseudocohnilembus persalinus provides insight into its virulence through horizontal gene transfer.</title>
        <authorList>
            <person name="Xiong J."/>
            <person name="Wang G."/>
            <person name="Cheng J."/>
            <person name="Tian M."/>
            <person name="Pan X."/>
            <person name="Warren A."/>
            <person name="Jiang C."/>
            <person name="Yuan D."/>
            <person name="Miao W."/>
        </authorList>
    </citation>
    <scope>NUCLEOTIDE SEQUENCE [LARGE SCALE GENOMIC DNA]</scope>
    <source>
        <strain evidence="3">36N120E</strain>
    </source>
</reference>
<sequence>MELKNELKTLKEMENNNSKKIKEQNDLIEKIESENSKLKNQQFESLQNLGVQDLDEIQSEIASKDTRIREQQKYIDELKKQNEEQQTELKEEIHMQNQKLDEMKHLLEIEKLYEDKYEECEVLKKQIGNSSKGQSEIEKELLEKEKNIQSLHTKINNLKAKLDKEKQESVELQVTLEKKGFQIENLNKNIEKLNQENQQYKGSVQRLNEQIQLLKEEFRKQDPAVQSPDIQSKYLQYRNNLKQELQKEGSKIADFQEYLGNFVGSLESPRRNLNNQDFNVIIHSQGSQEEDLDKRNPLSLQINSNRQESSNQIQDESHNNINNNNKQNQYIDTNNNIDELNSHRTNNKQGSYGRMLTEESDDIKQNNKVLKDKIRELVIEIEALKTTLQAQDSQGIQGSSDERQGLISSNEALSDLIKKKSQLIDSLSIKVVQQEVEMNQLKKETAQVQKLKKNQKMFKNQIELVKHDYNEQIKQKEEEMKLLITVLYELRDQKAQTA</sequence>
<gene>
    <name evidence="3" type="ORF">PPERSA_12072</name>
</gene>
<name>A0A0V0R8X2_PSEPJ</name>